<keyword evidence="5" id="KW-1133">Transmembrane helix</keyword>
<reference evidence="7" key="1">
    <citation type="submission" date="2025-08" db="UniProtKB">
        <authorList>
            <consortium name="Ensembl"/>
        </authorList>
    </citation>
    <scope>IDENTIFICATION</scope>
</reference>
<accession>A0A8C5JXE9</accession>
<dbReference type="InterPro" id="IPR015631">
    <property type="entry name" value="CD2/SLAM_rcpt"/>
</dbReference>
<dbReference type="InterPro" id="IPR036179">
    <property type="entry name" value="Ig-like_dom_sf"/>
</dbReference>
<dbReference type="PANTHER" id="PTHR12080:SF134">
    <property type="entry name" value="CD48 ANTIGEN"/>
    <property type="match status" value="1"/>
</dbReference>
<dbReference type="InterPro" id="IPR024303">
    <property type="entry name" value="NK_rcpt_2B4_Ig_dom"/>
</dbReference>
<dbReference type="GO" id="GO:0007165">
    <property type="term" value="P:signal transduction"/>
    <property type="evidence" value="ECO:0007669"/>
    <property type="project" value="Ensembl"/>
</dbReference>
<evidence type="ECO:0000313" key="7">
    <source>
        <dbReference type="Ensembl" id="ENSJJAP00000001090.1"/>
    </source>
</evidence>
<dbReference type="Ensembl" id="ENSJJAT00000001234.1">
    <property type="protein sequence ID" value="ENSJJAP00000001090.1"/>
    <property type="gene ID" value="ENSJJAG00000000979.1"/>
</dbReference>
<feature type="domain" description="Ig-like" evidence="6">
    <location>
        <begin position="117"/>
        <end position="197"/>
    </location>
</feature>
<dbReference type="InterPro" id="IPR013783">
    <property type="entry name" value="Ig-like_fold"/>
</dbReference>
<keyword evidence="5" id="KW-0812">Transmembrane</keyword>
<name>A0A8C5JXE9_JACJA</name>
<keyword evidence="2" id="KW-0732">Signal</keyword>
<dbReference type="GO" id="GO:0009897">
    <property type="term" value="C:external side of plasma membrane"/>
    <property type="evidence" value="ECO:0007669"/>
    <property type="project" value="Ensembl"/>
</dbReference>
<protein>
    <submittedName>
        <fullName evidence="7">CD48 antigen</fullName>
    </submittedName>
</protein>
<keyword evidence="4" id="KW-0325">Glycoprotein</keyword>
<dbReference type="Proteomes" id="UP000694385">
    <property type="component" value="Unassembled WGS sequence"/>
</dbReference>
<evidence type="ECO:0000313" key="8">
    <source>
        <dbReference type="Proteomes" id="UP000694385"/>
    </source>
</evidence>
<comment type="subcellular location">
    <subcellularLocation>
        <location evidence="1">Membrane</location>
    </subcellularLocation>
</comment>
<evidence type="ECO:0000256" key="4">
    <source>
        <dbReference type="ARBA" id="ARBA00023180"/>
    </source>
</evidence>
<dbReference type="GO" id="GO:0042110">
    <property type="term" value="P:T cell activation"/>
    <property type="evidence" value="ECO:0007669"/>
    <property type="project" value="Ensembl"/>
</dbReference>
<dbReference type="Pfam" id="PF11465">
    <property type="entry name" value="Receptor_2B4"/>
    <property type="match status" value="1"/>
</dbReference>
<proteinExistence type="predicted"/>
<dbReference type="AlphaFoldDB" id="A0A8C5JXE9"/>
<dbReference type="GeneTree" id="ENSGT01030000234540"/>
<organism evidence="7 8">
    <name type="scientific">Jaculus jaculus</name>
    <name type="common">Lesser Egyptian jerboa</name>
    <dbReference type="NCBI Taxonomy" id="51337"/>
    <lineage>
        <taxon>Eukaryota</taxon>
        <taxon>Metazoa</taxon>
        <taxon>Chordata</taxon>
        <taxon>Craniata</taxon>
        <taxon>Vertebrata</taxon>
        <taxon>Euteleostomi</taxon>
        <taxon>Mammalia</taxon>
        <taxon>Eutheria</taxon>
        <taxon>Euarchontoglires</taxon>
        <taxon>Glires</taxon>
        <taxon>Rodentia</taxon>
        <taxon>Myomorpha</taxon>
        <taxon>Dipodoidea</taxon>
        <taxon>Dipodidae</taxon>
        <taxon>Dipodinae</taxon>
        <taxon>Jaculus</taxon>
    </lineage>
</organism>
<sequence>FCFSNRQETWVGTGRITSTPHITCSNTTLQIFKRQLTDCAHLTWLYTTKQKILEWDGVNTKYFNSTFKDRVMLDSQTPALHIYNVRKEDSGPYYLRVLRNRTEEQEMITLQVMDPVPKPLIKIEKTEMWDDACFLKLSCVIESQTVYYTWYGDSGPFPEELERGVLEVTVNPQNQSRFYTCQVSNLVSSRNDTVYFTPPCALARSSGGAWTAAWLIIMTSLILVCLLT</sequence>
<evidence type="ECO:0000256" key="1">
    <source>
        <dbReference type="ARBA" id="ARBA00004370"/>
    </source>
</evidence>
<dbReference type="PANTHER" id="PTHR12080">
    <property type="entry name" value="SIGNALING LYMPHOCYTIC ACTIVATION MOLECULE"/>
    <property type="match status" value="1"/>
</dbReference>
<evidence type="ECO:0000259" key="6">
    <source>
        <dbReference type="PROSITE" id="PS50835"/>
    </source>
</evidence>
<dbReference type="PROSITE" id="PS50835">
    <property type="entry name" value="IG_LIKE"/>
    <property type="match status" value="1"/>
</dbReference>
<reference evidence="7" key="2">
    <citation type="submission" date="2025-09" db="UniProtKB">
        <authorList>
            <consortium name="Ensembl"/>
        </authorList>
    </citation>
    <scope>IDENTIFICATION</scope>
</reference>
<dbReference type="Gene3D" id="2.60.40.10">
    <property type="entry name" value="Immunoglobulins"/>
    <property type="match status" value="2"/>
</dbReference>
<dbReference type="OMA" id="YFNTKFK"/>
<dbReference type="InterPro" id="IPR007110">
    <property type="entry name" value="Ig-like_dom"/>
</dbReference>
<dbReference type="SUPFAM" id="SSF48726">
    <property type="entry name" value="Immunoglobulin"/>
    <property type="match status" value="2"/>
</dbReference>
<evidence type="ECO:0000256" key="3">
    <source>
        <dbReference type="ARBA" id="ARBA00023136"/>
    </source>
</evidence>
<evidence type="ECO:0000256" key="5">
    <source>
        <dbReference type="SAM" id="Phobius"/>
    </source>
</evidence>
<evidence type="ECO:0000256" key="2">
    <source>
        <dbReference type="ARBA" id="ARBA00022729"/>
    </source>
</evidence>
<keyword evidence="8" id="KW-1185">Reference proteome</keyword>
<feature type="transmembrane region" description="Helical" evidence="5">
    <location>
        <begin position="207"/>
        <end position="227"/>
    </location>
</feature>
<keyword evidence="3 5" id="KW-0472">Membrane</keyword>